<dbReference type="InterPro" id="IPR029058">
    <property type="entry name" value="AB_hydrolase_fold"/>
</dbReference>
<dbReference type="Pfam" id="PF08530">
    <property type="entry name" value="PepX_C"/>
    <property type="match status" value="1"/>
</dbReference>
<sequence length="674" mass="74796">MALSSGSDSRIFGGHVTHITVIENEWIVLPDGRRLATRIWIPAGTGPFPVILEYLPYRKRDATASRDQTTHGVFAAAGYACVRVDIAGTGDSDGVFDDEYSEQELSDGEAVLAWISCQDWCDANIGMIGISWGGFNGLQLAYRQPPALRAVVSVASTTDRYADDIHFMGGCLLSDNVNWAGQMFAYNSRPPDPLLRSDWREVWQERMENLPFMAADWLAHPNRDAFWKHGSVCEDYARIKVPVLATTGWADAYVNAPSQLAAHLNGPAKALMGPWEHRYAHMSKLGASDFHSEVLGWFDRWLKAEENGAEDLPDYRVFMQEHFDPTQANKPRKGRWIAEQRWPSPNVTPRMLWLGNNGLSDRAENAQLNVSTAADVGQASGVFCPGMRIDNELAGDQSGDDARSVCFDLPLDASMELLGRAVLKIAFTVDQPAAQIVARLCDVSADGVSQRISYRAFNLSHHAGHDRPETLVPGQRYEVEFALNECAHHLRAGHRLRLALSNSYWPIVWPAPVRTNVMLDLAGSALTLPVRSVIEEIDPCAPGAPQLGATSHNETLRAADARVSTVTQADGTIVQETFDDFGATRDPDHGMEVGSHVTTRYAIHPDDPVTACFQSAWNFAFRRKDWQVEINTENAMTCDTQNFYLHRKLRATEGATRTEVLTKEWSQTIPRGHL</sequence>
<dbReference type="Pfam" id="PF02129">
    <property type="entry name" value="Peptidase_S15"/>
    <property type="match status" value="1"/>
</dbReference>
<dbReference type="NCBIfam" id="TIGR00976">
    <property type="entry name" value="CocE_NonD"/>
    <property type="match status" value="1"/>
</dbReference>
<dbReference type="SUPFAM" id="SSF53474">
    <property type="entry name" value="alpha/beta-Hydrolases"/>
    <property type="match status" value="1"/>
</dbReference>
<dbReference type="Gene3D" id="3.40.50.1820">
    <property type="entry name" value="alpha/beta hydrolase"/>
    <property type="match status" value="1"/>
</dbReference>
<dbReference type="InterPro" id="IPR013736">
    <property type="entry name" value="Xaa-Pro_dipept_C"/>
</dbReference>
<dbReference type="InterPro" id="IPR000383">
    <property type="entry name" value="Xaa-Pro-like_dom"/>
</dbReference>
<dbReference type="SMART" id="SM00939">
    <property type="entry name" value="PepX_C"/>
    <property type="match status" value="1"/>
</dbReference>
<dbReference type="Proteomes" id="UP000218606">
    <property type="component" value="Chromosome"/>
</dbReference>
<dbReference type="InterPro" id="IPR050585">
    <property type="entry name" value="Xaa-Pro_dipeptidyl-ppase/CocE"/>
</dbReference>
<evidence type="ECO:0000313" key="4">
    <source>
        <dbReference type="Proteomes" id="UP000218606"/>
    </source>
</evidence>
<organism evidence="3 4">
    <name type="scientific">Phaeobacter piscinae</name>
    <dbReference type="NCBI Taxonomy" id="1580596"/>
    <lineage>
        <taxon>Bacteria</taxon>
        <taxon>Pseudomonadati</taxon>
        <taxon>Pseudomonadota</taxon>
        <taxon>Alphaproteobacteria</taxon>
        <taxon>Rhodobacterales</taxon>
        <taxon>Roseobacteraceae</taxon>
        <taxon>Phaeobacter</taxon>
    </lineage>
</organism>
<evidence type="ECO:0000256" key="1">
    <source>
        <dbReference type="ARBA" id="ARBA00022801"/>
    </source>
</evidence>
<dbReference type="SUPFAM" id="SSF49785">
    <property type="entry name" value="Galactose-binding domain-like"/>
    <property type="match status" value="1"/>
</dbReference>
<accession>A0AAN1LB79</accession>
<dbReference type="InterPro" id="IPR008979">
    <property type="entry name" value="Galactose-bd-like_sf"/>
</dbReference>
<evidence type="ECO:0000313" key="3">
    <source>
        <dbReference type="EMBL" id="ATG44250.1"/>
    </source>
</evidence>
<dbReference type="AlphaFoldDB" id="A0AAN1LB79"/>
<protein>
    <submittedName>
        <fullName evidence="3">Peptidase S15</fullName>
    </submittedName>
</protein>
<dbReference type="Gene3D" id="2.60.120.260">
    <property type="entry name" value="Galactose-binding domain-like"/>
    <property type="match status" value="1"/>
</dbReference>
<proteinExistence type="predicted"/>
<evidence type="ECO:0000259" key="2">
    <source>
        <dbReference type="SMART" id="SM00939"/>
    </source>
</evidence>
<gene>
    <name evidence="3" type="ORF">PhaeoP13_02329</name>
</gene>
<dbReference type="PANTHER" id="PTHR43056">
    <property type="entry name" value="PEPTIDASE S9 PROLYL OLIGOPEPTIDASE"/>
    <property type="match status" value="1"/>
</dbReference>
<dbReference type="GO" id="GO:0008239">
    <property type="term" value="F:dipeptidyl-peptidase activity"/>
    <property type="evidence" value="ECO:0007669"/>
    <property type="project" value="InterPro"/>
</dbReference>
<dbReference type="InterPro" id="IPR005674">
    <property type="entry name" value="CocE/Ser_esterase"/>
</dbReference>
<dbReference type="PANTHER" id="PTHR43056:SF10">
    <property type="entry name" value="COCE_NOND FAMILY, PUTATIVE (AFU_ORTHOLOGUE AFUA_7G00600)-RELATED"/>
    <property type="match status" value="1"/>
</dbReference>
<feature type="domain" description="Xaa-Pro dipeptidyl-peptidase C-terminal" evidence="2">
    <location>
        <begin position="295"/>
        <end position="527"/>
    </location>
</feature>
<reference evidence="3 4" key="1">
    <citation type="journal article" date="2017" name="Front. Microbiol.">
        <title>Phaeobacter piscinae sp. nov., a species of the Roseobacter group and potential aquaculture probiont.</title>
        <authorList>
            <person name="Sonnenschein E.C."/>
            <person name="Phippen C.B.W."/>
            <person name="Nielsen K.F."/>
            <person name="Mateiu R.V."/>
            <person name="Melchiorsen J."/>
            <person name="Gram L."/>
            <person name="Overmann J."/>
            <person name="Freese H.M."/>
        </authorList>
    </citation>
    <scope>NUCLEOTIDE SEQUENCE [LARGE SCALE GENOMIC DNA]</scope>
    <source>
        <strain evidence="3 4">P13</strain>
    </source>
</reference>
<dbReference type="EMBL" id="CP010767">
    <property type="protein sequence ID" value="ATG44250.1"/>
    <property type="molecule type" value="Genomic_DNA"/>
</dbReference>
<keyword evidence="1" id="KW-0378">Hydrolase</keyword>
<name>A0AAN1LB79_9RHOB</name>
<dbReference type="Gene3D" id="1.10.3020.10">
    <property type="entry name" value="alpha-amino acid ester hydrolase ( Helical cap domain)"/>
    <property type="match status" value="1"/>
</dbReference>